<dbReference type="Gene3D" id="3.30.70.1820">
    <property type="entry name" value="L1 transposable element, RRM domain"/>
    <property type="match status" value="1"/>
</dbReference>
<organism evidence="2 3">
    <name type="scientific">Ladona fulva</name>
    <name type="common">Scarce chaser dragonfly</name>
    <name type="synonym">Libellula fulva</name>
    <dbReference type="NCBI Taxonomy" id="123851"/>
    <lineage>
        <taxon>Eukaryota</taxon>
        <taxon>Metazoa</taxon>
        <taxon>Ecdysozoa</taxon>
        <taxon>Arthropoda</taxon>
        <taxon>Hexapoda</taxon>
        <taxon>Insecta</taxon>
        <taxon>Pterygota</taxon>
        <taxon>Palaeoptera</taxon>
        <taxon>Odonata</taxon>
        <taxon>Epiprocta</taxon>
        <taxon>Anisoptera</taxon>
        <taxon>Libelluloidea</taxon>
        <taxon>Libellulidae</taxon>
        <taxon>Ladona</taxon>
    </lineage>
</organism>
<reference evidence="2" key="2">
    <citation type="submission" date="2017-10" db="EMBL/GenBank/DDBJ databases">
        <title>Ladona fulva Genome sequencing and assembly.</title>
        <authorList>
            <person name="Murali S."/>
            <person name="Richards S."/>
            <person name="Bandaranaike D."/>
            <person name="Bellair M."/>
            <person name="Blankenburg K."/>
            <person name="Chao H."/>
            <person name="Dinh H."/>
            <person name="Doddapaneni H."/>
            <person name="Dugan-Rocha S."/>
            <person name="Elkadiri S."/>
            <person name="Gnanaolivu R."/>
            <person name="Hernandez B."/>
            <person name="Skinner E."/>
            <person name="Javaid M."/>
            <person name="Lee S."/>
            <person name="Li M."/>
            <person name="Ming W."/>
            <person name="Munidasa M."/>
            <person name="Muniz J."/>
            <person name="Nguyen L."/>
            <person name="Hughes D."/>
            <person name="Osuji N."/>
            <person name="Pu L.-L."/>
            <person name="Puazo M."/>
            <person name="Qu C."/>
            <person name="Quiroz J."/>
            <person name="Raj R."/>
            <person name="Weissenberger G."/>
            <person name="Xin Y."/>
            <person name="Zou X."/>
            <person name="Han Y."/>
            <person name="Worley K."/>
            <person name="Muzny D."/>
            <person name="Gibbs R."/>
        </authorList>
    </citation>
    <scope>NUCLEOTIDE SEQUENCE</scope>
    <source>
        <strain evidence="2">Sampled in the wild</strain>
    </source>
</reference>
<dbReference type="InterPro" id="IPR004244">
    <property type="entry name" value="Transposase_22"/>
</dbReference>
<evidence type="ECO:0000313" key="2">
    <source>
        <dbReference type="EMBL" id="KAG8240470.1"/>
    </source>
</evidence>
<accession>A0A8K0P8X5</accession>
<comment type="caution">
    <text evidence="2">The sequence shown here is derived from an EMBL/GenBank/DDBJ whole genome shotgun (WGS) entry which is preliminary data.</text>
</comment>
<keyword evidence="3" id="KW-1185">Reference proteome</keyword>
<evidence type="ECO:0000313" key="3">
    <source>
        <dbReference type="Proteomes" id="UP000792457"/>
    </source>
</evidence>
<reference evidence="2" key="1">
    <citation type="submission" date="2013-04" db="EMBL/GenBank/DDBJ databases">
        <authorList>
            <person name="Qu J."/>
            <person name="Murali S.C."/>
            <person name="Bandaranaike D."/>
            <person name="Bellair M."/>
            <person name="Blankenburg K."/>
            <person name="Chao H."/>
            <person name="Dinh H."/>
            <person name="Doddapaneni H."/>
            <person name="Downs B."/>
            <person name="Dugan-Rocha S."/>
            <person name="Elkadiri S."/>
            <person name="Gnanaolivu R.D."/>
            <person name="Hernandez B."/>
            <person name="Javaid M."/>
            <person name="Jayaseelan J.C."/>
            <person name="Lee S."/>
            <person name="Li M."/>
            <person name="Ming W."/>
            <person name="Munidasa M."/>
            <person name="Muniz J."/>
            <person name="Nguyen L."/>
            <person name="Ongeri F."/>
            <person name="Osuji N."/>
            <person name="Pu L.-L."/>
            <person name="Puazo M."/>
            <person name="Qu C."/>
            <person name="Quiroz J."/>
            <person name="Raj R."/>
            <person name="Weissenberger G."/>
            <person name="Xin Y."/>
            <person name="Zou X."/>
            <person name="Han Y."/>
            <person name="Richards S."/>
            <person name="Worley K."/>
            <person name="Muzny D."/>
            <person name="Gibbs R."/>
        </authorList>
    </citation>
    <scope>NUCLEOTIDE SEQUENCE</scope>
    <source>
        <strain evidence="2">Sampled in the wild</strain>
    </source>
</reference>
<feature type="coiled-coil region" evidence="1">
    <location>
        <begin position="7"/>
        <end position="41"/>
    </location>
</feature>
<sequence length="245" mass="28495">MVPPITEKNVLSENTELRKALMDMERELAVFKHNLSEKKESPESKEILSIEDRYHHFERKMTVAIDFLMNRSEALEERMDAMEQYSRRKSLLIHGIPETKDENCVDVALAVFRDKLNISIDSIRIDEAHRVGLPRTKTYERPRPVVIKFMFYNDRHLVWTSKRSLKGTGLLITEFLTAIRKSVLYSARDLAGPRKVWTQDGKVVVQRPDGVMVNATTIRDVEAVRSCWTLPVTTEYRVDVEFKSL</sequence>
<keyword evidence="1" id="KW-0175">Coiled coil</keyword>
<dbReference type="PANTHER" id="PTHR11505">
    <property type="entry name" value="L1 TRANSPOSABLE ELEMENT-RELATED"/>
    <property type="match status" value="1"/>
</dbReference>
<dbReference type="OrthoDB" id="8121249at2759"/>
<dbReference type="EMBL" id="KZ312454">
    <property type="protein sequence ID" value="KAG8240470.1"/>
    <property type="molecule type" value="Genomic_DNA"/>
</dbReference>
<evidence type="ECO:0000256" key="1">
    <source>
        <dbReference type="SAM" id="Coils"/>
    </source>
</evidence>
<proteinExistence type="predicted"/>
<dbReference type="Proteomes" id="UP000792457">
    <property type="component" value="Unassembled WGS sequence"/>
</dbReference>
<protein>
    <submittedName>
        <fullName evidence="2">Uncharacterized protein</fullName>
    </submittedName>
</protein>
<dbReference type="AlphaFoldDB" id="A0A8K0P8X5"/>
<name>A0A8K0P8X5_LADFU</name>
<gene>
    <name evidence="2" type="ORF">J437_LFUL018416</name>
</gene>